<dbReference type="EMBL" id="VSSQ01020276">
    <property type="protein sequence ID" value="MPM65005.1"/>
    <property type="molecule type" value="Genomic_DNA"/>
</dbReference>
<name>A0A645BHZ8_9ZZZZ</name>
<reference evidence="1" key="1">
    <citation type="submission" date="2019-08" db="EMBL/GenBank/DDBJ databases">
        <authorList>
            <person name="Kucharzyk K."/>
            <person name="Murdoch R.W."/>
            <person name="Higgins S."/>
            <person name="Loffler F."/>
        </authorList>
    </citation>
    <scope>NUCLEOTIDE SEQUENCE</scope>
</reference>
<gene>
    <name evidence="1" type="ORF">SDC9_111897</name>
</gene>
<sequence length="128" mass="13581">MTIASTQSKEKTALALFVLIAMLFVAGSPLSFVSPGYAKADSDIAHLSANTDIPFGTICVPVNSVPVTVEKSLRIRDDSSFDTLRVSLPVLTEIGTGPVSAACLFADVYMANAHYCGISDPKTVQKRE</sequence>
<proteinExistence type="predicted"/>
<accession>A0A645BHZ8</accession>
<protein>
    <submittedName>
        <fullName evidence="1">Uncharacterized protein</fullName>
    </submittedName>
</protein>
<evidence type="ECO:0000313" key="1">
    <source>
        <dbReference type="EMBL" id="MPM65005.1"/>
    </source>
</evidence>
<dbReference type="AlphaFoldDB" id="A0A645BHZ8"/>
<comment type="caution">
    <text evidence="1">The sequence shown here is derived from an EMBL/GenBank/DDBJ whole genome shotgun (WGS) entry which is preliminary data.</text>
</comment>
<organism evidence="1">
    <name type="scientific">bioreactor metagenome</name>
    <dbReference type="NCBI Taxonomy" id="1076179"/>
    <lineage>
        <taxon>unclassified sequences</taxon>
        <taxon>metagenomes</taxon>
        <taxon>ecological metagenomes</taxon>
    </lineage>
</organism>